<dbReference type="PANTHER" id="PTHR37829">
    <property type="entry name" value="PHAGE-LIKE ELEMENT PBSX PROTEIN XKDT"/>
    <property type="match status" value="1"/>
</dbReference>
<dbReference type="OrthoDB" id="2554267at2"/>
<dbReference type="InterPro" id="IPR058531">
    <property type="entry name" value="Baseplate_J_M"/>
</dbReference>
<name>A0A1S8T5F8_9CLOT</name>
<accession>A0A1S8T5F8</accession>
<gene>
    <name evidence="5" type="ORF">CLPUN_46310</name>
</gene>
<dbReference type="Proteomes" id="UP000190890">
    <property type="component" value="Unassembled WGS sequence"/>
</dbReference>
<organism evidence="5 6">
    <name type="scientific">Clostridium puniceum</name>
    <dbReference type="NCBI Taxonomy" id="29367"/>
    <lineage>
        <taxon>Bacteria</taxon>
        <taxon>Bacillati</taxon>
        <taxon>Bacillota</taxon>
        <taxon>Clostridia</taxon>
        <taxon>Eubacteriales</taxon>
        <taxon>Clostridiaceae</taxon>
        <taxon>Clostridium</taxon>
    </lineage>
</organism>
<dbReference type="PANTHER" id="PTHR37829:SF3">
    <property type="entry name" value="PROTEIN JAYE-RELATED"/>
    <property type="match status" value="1"/>
</dbReference>
<evidence type="ECO:0000259" key="2">
    <source>
        <dbReference type="Pfam" id="PF04865"/>
    </source>
</evidence>
<dbReference type="Pfam" id="PF26079">
    <property type="entry name" value="Baseplate_J_C"/>
    <property type="match status" value="1"/>
</dbReference>
<evidence type="ECO:0000259" key="4">
    <source>
        <dbReference type="Pfam" id="PF26079"/>
    </source>
</evidence>
<feature type="domain" description="Baseplate J-like C-terminal" evidence="4">
    <location>
        <begin position="284"/>
        <end position="367"/>
    </location>
</feature>
<dbReference type="RefSeq" id="WP_077849551.1">
    <property type="nucleotide sequence ID" value="NZ_LZZM01000219.1"/>
</dbReference>
<keyword evidence="6" id="KW-1185">Reference proteome</keyword>
<reference evidence="5 6" key="1">
    <citation type="submission" date="2016-05" db="EMBL/GenBank/DDBJ databases">
        <title>Microbial solvent formation.</title>
        <authorList>
            <person name="Poehlein A."/>
            <person name="Montoya Solano J.D."/>
            <person name="Flitsch S."/>
            <person name="Krabben P."/>
            <person name="Duerre P."/>
            <person name="Daniel R."/>
        </authorList>
    </citation>
    <scope>NUCLEOTIDE SEQUENCE [LARGE SCALE GENOMIC DNA]</scope>
    <source>
        <strain evidence="5 6">DSM 2619</strain>
    </source>
</reference>
<dbReference type="AlphaFoldDB" id="A0A1S8T5F8"/>
<feature type="domain" description="Baseplate protein J-like barrel" evidence="2">
    <location>
        <begin position="95"/>
        <end position="178"/>
    </location>
</feature>
<comment type="similarity">
    <text evidence="1">Belongs to the Mu gp47/PBSX XkdT family.</text>
</comment>
<dbReference type="Pfam" id="PF04865">
    <property type="entry name" value="Baseplate_J"/>
    <property type="match status" value="1"/>
</dbReference>
<evidence type="ECO:0000256" key="1">
    <source>
        <dbReference type="ARBA" id="ARBA00038087"/>
    </source>
</evidence>
<sequence length="372" mass="40476">MDIKLTIPDYLKETENDVHKRMIDNAPDNICTVEGDLFWDNTKPAASEIARTKNIAMLNILKSRFVQTAMDEDLDLIGEEDGIPRKQASNAIQLIQIMGTPEIVIPKGSIFATVGTKDEASIEFQTKKEVTIDSTGTATIEAQCLTTGTIGNVAIGNITVLGKSINGIQKISNIEIIQKGVEKESNDDYRYRIILKAQAPATSGNEYHYKNWALEVVGVGAVKIKSLWDKNNGMNGNGSVKVVIADSDRHAVTEGLITETFNHIEEERPIGATVTVVSATEKAINVTANIKLATGFTIAQVQASFIELLENSLKSVAFNETYISINKLGNILFNVTGVMDHLDFKINGLAANIPLEDEEIAVIGIVDLGVIF</sequence>
<dbReference type="STRING" id="29367.CLPUN_46310"/>
<dbReference type="EMBL" id="LZZM01000219">
    <property type="protein sequence ID" value="OOM72928.1"/>
    <property type="molecule type" value="Genomic_DNA"/>
</dbReference>
<protein>
    <submittedName>
        <fullName evidence="5">Baseplate J-like protein</fullName>
    </submittedName>
</protein>
<comment type="caution">
    <text evidence="5">The sequence shown here is derived from an EMBL/GenBank/DDBJ whole genome shotgun (WGS) entry which is preliminary data.</text>
</comment>
<dbReference type="Pfam" id="PF26078">
    <property type="entry name" value="Baseplate_J_M"/>
    <property type="match status" value="1"/>
</dbReference>
<evidence type="ECO:0000259" key="3">
    <source>
        <dbReference type="Pfam" id="PF26078"/>
    </source>
</evidence>
<dbReference type="InterPro" id="IPR052399">
    <property type="entry name" value="Phage_Baseplate_Assmbl_Protein"/>
</dbReference>
<dbReference type="InterPro" id="IPR006949">
    <property type="entry name" value="Barrel_Baseplate_J-like"/>
</dbReference>
<dbReference type="InterPro" id="IPR058530">
    <property type="entry name" value="Baseplate_J-like_C"/>
</dbReference>
<evidence type="ECO:0000313" key="5">
    <source>
        <dbReference type="EMBL" id="OOM72928.1"/>
    </source>
</evidence>
<feature type="domain" description="Baseplate J-like central" evidence="3">
    <location>
        <begin position="201"/>
        <end position="278"/>
    </location>
</feature>
<evidence type="ECO:0000313" key="6">
    <source>
        <dbReference type="Proteomes" id="UP000190890"/>
    </source>
</evidence>
<proteinExistence type="inferred from homology"/>